<dbReference type="PANTHER" id="PTHR12830">
    <property type="entry name" value="ANAPHASE-PROMOTING COMPLEX SUBUNIT 5"/>
    <property type="match status" value="1"/>
</dbReference>
<feature type="region of interest" description="Disordered" evidence="9">
    <location>
        <begin position="441"/>
        <end position="462"/>
    </location>
</feature>
<evidence type="ECO:0000256" key="3">
    <source>
        <dbReference type="ARBA" id="ARBA00022618"/>
    </source>
</evidence>
<dbReference type="Gene3D" id="1.25.40.10">
    <property type="entry name" value="Tetratricopeptide repeat domain"/>
    <property type="match status" value="1"/>
</dbReference>
<dbReference type="GO" id="GO:0031145">
    <property type="term" value="P:anaphase-promoting complex-dependent catabolic process"/>
    <property type="evidence" value="ECO:0007669"/>
    <property type="project" value="TreeGrafter"/>
</dbReference>
<dbReference type="InterPro" id="IPR011990">
    <property type="entry name" value="TPR-like_helical_dom_sf"/>
</dbReference>
<evidence type="ECO:0000256" key="8">
    <source>
        <dbReference type="ARBA" id="ARBA00045696"/>
    </source>
</evidence>
<organism evidence="12 13">
    <name type="scientific">Toxocara canis</name>
    <name type="common">Canine roundworm</name>
    <dbReference type="NCBI Taxonomy" id="6265"/>
    <lineage>
        <taxon>Eukaryota</taxon>
        <taxon>Metazoa</taxon>
        <taxon>Ecdysozoa</taxon>
        <taxon>Nematoda</taxon>
        <taxon>Chromadorea</taxon>
        <taxon>Rhabditida</taxon>
        <taxon>Spirurina</taxon>
        <taxon>Ascaridomorpha</taxon>
        <taxon>Ascaridoidea</taxon>
        <taxon>Toxocaridae</taxon>
        <taxon>Toxocara</taxon>
    </lineage>
</organism>
<evidence type="ECO:0000313" key="13">
    <source>
        <dbReference type="WBParaSite" id="TCNE_0000567601-mRNA-1"/>
    </source>
</evidence>
<keyword evidence="5" id="KW-0833">Ubl conjugation pathway</keyword>
<evidence type="ECO:0000256" key="7">
    <source>
        <dbReference type="ARBA" id="ARBA00031069"/>
    </source>
</evidence>
<proteinExistence type="inferred from homology"/>
<evidence type="ECO:0000256" key="5">
    <source>
        <dbReference type="ARBA" id="ARBA00022786"/>
    </source>
</evidence>
<dbReference type="Pfam" id="PF12862">
    <property type="entry name" value="ANAPC5"/>
    <property type="match status" value="1"/>
</dbReference>
<keyword evidence="6" id="KW-0131">Cell cycle</keyword>
<name>A0A183UB06_TOXCA</name>
<dbReference type="Proteomes" id="UP000050794">
    <property type="component" value="Unassembled WGS sequence"/>
</dbReference>
<dbReference type="UniPathway" id="UPA00143"/>
<evidence type="ECO:0000256" key="9">
    <source>
        <dbReference type="SAM" id="MobiDB-lite"/>
    </source>
</evidence>
<dbReference type="GO" id="GO:0070979">
    <property type="term" value="P:protein K11-linked ubiquitination"/>
    <property type="evidence" value="ECO:0007669"/>
    <property type="project" value="TreeGrafter"/>
</dbReference>
<dbReference type="AlphaFoldDB" id="A0A183UB06"/>
<reference evidence="11 12" key="2">
    <citation type="submission" date="2018-11" db="EMBL/GenBank/DDBJ databases">
        <authorList>
            <consortium name="Pathogen Informatics"/>
        </authorList>
    </citation>
    <scope>NUCLEOTIDE SEQUENCE [LARGE SCALE GENOMIC DNA]</scope>
</reference>
<dbReference type="EMBL" id="UYWY01019380">
    <property type="protein sequence ID" value="VDM36885.1"/>
    <property type="molecule type" value="Genomic_DNA"/>
</dbReference>
<dbReference type="InterPro" id="IPR026000">
    <property type="entry name" value="Apc5_dom"/>
</dbReference>
<protein>
    <recommendedName>
        <fullName evidence="2">Anaphase-promoting complex subunit 5</fullName>
    </recommendedName>
    <alternativeName>
        <fullName evidence="7">Cyclosome subunit 5</fullName>
    </alternativeName>
</protein>
<evidence type="ECO:0000259" key="10">
    <source>
        <dbReference type="Pfam" id="PF12862"/>
    </source>
</evidence>
<feature type="domain" description="Anaphase-promoting complex subunit 5" evidence="10">
    <location>
        <begin position="339"/>
        <end position="432"/>
    </location>
</feature>
<dbReference type="InterPro" id="IPR037679">
    <property type="entry name" value="Apc5"/>
</dbReference>
<reference evidence="13" key="1">
    <citation type="submission" date="2016-06" db="UniProtKB">
        <authorList>
            <consortium name="WormBaseParasite"/>
        </authorList>
    </citation>
    <scope>IDENTIFICATION</scope>
</reference>
<evidence type="ECO:0000313" key="12">
    <source>
        <dbReference type="Proteomes" id="UP000050794"/>
    </source>
</evidence>
<evidence type="ECO:0000313" key="11">
    <source>
        <dbReference type="EMBL" id="VDM36885.1"/>
    </source>
</evidence>
<evidence type="ECO:0000256" key="1">
    <source>
        <dbReference type="ARBA" id="ARBA00007450"/>
    </source>
</evidence>
<evidence type="ECO:0000256" key="4">
    <source>
        <dbReference type="ARBA" id="ARBA00022776"/>
    </source>
</evidence>
<gene>
    <name evidence="11" type="ORF">TCNE_LOCUS5676</name>
</gene>
<feature type="compositionally biased region" description="Polar residues" evidence="9">
    <location>
        <begin position="442"/>
        <end position="451"/>
    </location>
</feature>
<dbReference type="WBParaSite" id="TCNE_0000567601-mRNA-1">
    <property type="protein sequence ID" value="TCNE_0000567601-mRNA-1"/>
    <property type="gene ID" value="TCNE_0000567601"/>
</dbReference>
<comment type="function">
    <text evidence="8">Component of the anaphase promoting complex/cyclosome (APC/C), a cell cycle-regulated E3 ubiquitin ligase that controls progression through mitosis and the G1 phase of the cell cycle. The APC/C complex acts by mediating ubiquitination and subsequent degradation of target proteins: it mainly mediates the formation of 'Lys-11'-linked polyubiquitin chains and, to a lower extent, the formation of 'Lys-48'- and 'Lys-63'-linked polyubiquitin chains. The APC/C complex catalyzes assembly of branched 'Lys-11'-/'Lys-48'-linked branched ubiquitin chains on target proteins.</text>
</comment>
<keyword evidence="12" id="KW-1185">Reference proteome</keyword>
<dbReference type="PANTHER" id="PTHR12830:SF9">
    <property type="entry name" value="ANAPHASE-PROMOTING COMPLEX SUBUNIT 5"/>
    <property type="match status" value="1"/>
</dbReference>
<accession>A0A183UB06</accession>
<evidence type="ECO:0000256" key="6">
    <source>
        <dbReference type="ARBA" id="ARBA00023306"/>
    </source>
</evidence>
<comment type="similarity">
    <text evidence="1">Belongs to the APC5 family.</text>
</comment>
<dbReference type="GO" id="GO:0045842">
    <property type="term" value="P:positive regulation of mitotic metaphase/anaphase transition"/>
    <property type="evidence" value="ECO:0007669"/>
    <property type="project" value="TreeGrafter"/>
</dbReference>
<keyword evidence="3" id="KW-0132">Cell division</keyword>
<sequence length="877" mass="99116">MEESMSRFDWDDAFCFVFGHSICEPITPYRLCIYLLIRCLDAEHRQHAFTSKQLADLSSIIYSLMWAANLSFLEMCRLIEKSLERVGPTLYKKFLKKVDEHRGDVEILIQRDELLQQPRRCDRGERMLPLITSKSVFGIFIRKLAVTRSLQSVSELQRSHAQWLDWLNDKRPVAHSDPFAGYASGSNNETKFSLHERNTSFGTSNDVTCLTPLIEEVHLSVSEQQDEKKSLNEQQSDVMVISAASDAPEEERAVTRLSKVFDYERCSEIGSGRGAVEGINAVELQPELEELLSSGRARAFLMRQLHLLQVSPDEAMPSEQLIPACAFIKSNYPHLALVHLLEMLDGVRRRNAFAAEQALREYFDWTTMHINDCQTNASNITAVDMRPLRYAPLLHARLARIFAQRGHARNLLIEAVQQAQVNRDLVCLRLAVVEQAAVDSLVSPQPSGSNSRKNKQTKRTSDTSDLLMSVYKVSPVMLMSMWASESSIDDEAEGVDNEDGMDGHVDSSDIRAFVRQLRDCTNLLSCIEQAVGCENPQNVRTGLQSCSMVDYGAGRECPTRTMSEAARAVACTLKLQNGFTASAISDANMLLHLNTGDSYCRRYDTEAQVIAAVNVVYSHAINGRFSSALSLLETIKQRFTMKNNWPKTAFGSLLFTSFVSIEVLFNSVLTLKCAMHWKRCECLVQFDRAFMFGEWTEAEEWLEQMRVLAPDEADLRCEMVLAMIYASCGNVYEARTVLRRCRADAHQFHLENFEAIIAIEGRVDSALAKVNECEWMIRTRCSRLENALLQFTVFVANAKCKSSSQNISDYEALIENALACARNECRRSCAPLLEKALLSEAAKIYHSLQRIEHRDECAAAFHEIDLKCPATIKWIVL</sequence>
<dbReference type="GO" id="GO:0005680">
    <property type="term" value="C:anaphase-promoting complex"/>
    <property type="evidence" value="ECO:0007669"/>
    <property type="project" value="InterPro"/>
</dbReference>
<keyword evidence="4" id="KW-0498">Mitosis</keyword>
<dbReference type="GO" id="GO:0051301">
    <property type="term" value="P:cell division"/>
    <property type="evidence" value="ECO:0007669"/>
    <property type="project" value="UniProtKB-KW"/>
</dbReference>
<evidence type="ECO:0000256" key="2">
    <source>
        <dbReference type="ARBA" id="ARBA00016066"/>
    </source>
</evidence>